<feature type="transmembrane region" description="Helical" evidence="1">
    <location>
        <begin position="343"/>
        <end position="360"/>
    </location>
</feature>
<dbReference type="CDD" id="cd05379">
    <property type="entry name" value="CAP_bacterial"/>
    <property type="match status" value="1"/>
</dbReference>
<feature type="transmembrane region" description="Helical" evidence="1">
    <location>
        <begin position="319"/>
        <end position="337"/>
    </location>
</feature>
<comment type="caution">
    <text evidence="3">The sequence shown here is derived from an EMBL/GenBank/DDBJ whole genome shotgun (WGS) entry which is preliminary data.</text>
</comment>
<dbReference type="Gene3D" id="3.40.33.10">
    <property type="entry name" value="CAP"/>
    <property type="match status" value="1"/>
</dbReference>
<reference evidence="3 4" key="1">
    <citation type="journal article" date="2016" name="Nat. Commun.">
        <title>Thousands of microbial genomes shed light on interconnected biogeochemical processes in an aquifer system.</title>
        <authorList>
            <person name="Anantharaman K."/>
            <person name="Brown C.T."/>
            <person name="Hug L.A."/>
            <person name="Sharon I."/>
            <person name="Castelle C.J."/>
            <person name="Probst A.J."/>
            <person name="Thomas B.C."/>
            <person name="Singh A."/>
            <person name="Wilkins M.J."/>
            <person name="Karaoz U."/>
            <person name="Brodie E.L."/>
            <person name="Williams K.H."/>
            <person name="Hubbard S.S."/>
            <person name="Banfield J.F."/>
        </authorList>
    </citation>
    <scope>NUCLEOTIDE SEQUENCE [LARGE SCALE GENOMIC DNA]</scope>
</reference>
<organism evidence="3 4">
    <name type="scientific">Candidatus Andersenbacteria bacterium RIFCSPHIGHO2_12_FULL_45_11b</name>
    <dbReference type="NCBI Taxonomy" id="1797282"/>
    <lineage>
        <taxon>Bacteria</taxon>
        <taxon>Candidatus Anderseniibacteriota</taxon>
    </lineage>
</organism>
<proteinExistence type="predicted"/>
<dbReference type="InterPro" id="IPR035940">
    <property type="entry name" value="CAP_sf"/>
</dbReference>
<dbReference type="Pfam" id="PF00188">
    <property type="entry name" value="CAP"/>
    <property type="match status" value="1"/>
</dbReference>
<evidence type="ECO:0000313" key="3">
    <source>
        <dbReference type="EMBL" id="OGY37532.1"/>
    </source>
</evidence>
<accession>A0A1G1XC68</accession>
<evidence type="ECO:0000259" key="2">
    <source>
        <dbReference type="Pfam" id="PF00188"/>
    </source>
</evidence>
<dbReference type="SUPFAM" id="SSF55797">
    <property type="entry name" value="PR-1-like"/>
    <property type="match status" value="1"/>
</dbReference>
<feature type="domain" description="SCP" evidence="2">
    <location>
        <begin position="72"/>
        <end position="184"/>
    </location>
</feature>
<dbReference type="InterPro" id="IPR014044">
    <property type="entry name" value="CAP_dom"/>
</dbReference>
<dbReference type="AlphaFoldDB" id="A0A1G1XC68"/>
<keyword evidence="1" id="KW-0812">Transmembrane</keyword>
<gene>
    <name evidence="3" type="ORF">A3E36_04670</name>
</gene>
<dbReference type="PANTHER" id="PTHR31157:SF1">
    <property type="entry name" value="SCP DOMAIN-CONTAINING PROTEIN"/>
    <property type="match status" value="1"/>
</dbReference>
<dbReference type="Proteomes" id="UP000177941">
    <property type="component" value="Unassembled WGS sequence"/>
</dbReference>
<dbReference type="EMBL" id="MHHS01000006">
    <property type="protein sequence ID" value="OGY37532.1"/>
    <property type="molecule type" value="Genomic_DNA"/>
</dbReference>
<keyword evidence="1" id="KW-1133">Transmembrane helix</keyword>
<protein>
    <recommendedName>
        <fullName evidence="2">SCP domain-containing protein</fullName>
    </recommendedName>
</protein>
<name>A0A1G1XC68_9BACT</name>
<evidence type="ECO:0000313" key="4">
    <source>
        <dbReference type="Proteomes" id="UP000177941"/>
    </source>
</evidence>
<evidence type="ECO:0000256" key="1">
    <source>
        <dbReference type="SAM" id="Phobius"/>
    </source>
</evidence>
<keyword evidence="1" id="KW-0472">Membrane</keyword>
<sequence>MSKTTLVRSLHHAKVCFIPFPANNHHPLALRHKPLTAISLLLVITKIVAISIVGLTPSEATLSTITTNRIIQLTNEERGNTGLPALAVNSKLAQAAQLKANDMLKNQYFAHISPTNVTPWHWMEQTGYSYEVAGENLAIDFTQAEDVVSAWLASPKHKENMLRKDYTETGVAIASGKFKDSTSIIVVHMFGKPSQASTPASSPTSPLPAEALAQVEPSALLQARALPPKLTPTITPTPSPSPAPVIASIILSPSFDQEEFAIAPAHASTSSWQLFSVHSAIASDTDVVSAIPLFTIHPVSKTSTTFFAFTSRISRDMSASIALAMCALLLIAVFVRVKVQHPLMIAHASVVIVLAFALFIA</sequence>
<dbReference type="PANTHER" id="PTHR31157">
    <property type="entry name" value="SCP DOMAIN-CONTAINING PROTEIN"/>
    <property type="match status" value="1"/>
</dbReference>